<sequence length="194" mass="21406">MIMVILMQLRNTSRRYGIISISLHWIFAIAVYAMFGLGLWMVTLSYYDGWYHQAPELHKSIGVLLMMGLVIRVIWRHISPPPAAPKTHSKFTRISAVAAHITLYALLFALLISGYLISTAEGKPISVFGIFDVPATLADAGSQADIAGVIHLWLAWSVVILSVLHGLAALKHHFIDKDDTLKRMLGRSSVDSGA</sequence>
<evidence type="ECO:0000259" key="14">
    <source>
        <dbReference type="Pfam" id="PF01292"/>
    </source>
</evidence>
<dbReference type="GO" id="GO:0020037">
    <property type="term" value="F:heme binding"/>
    <property type="evidence" value="ECO:0007669"/>
    <property type="project" value="TreeGrafter"/>
</dbReference>
<dbReference type="GO" id="GO:0009055">
    <property type="term" value="F:electron transfer activity"/>
    <property type="evidence" value="ECO:0007669"/>
    <property type="project" value="InterPro"/>
</dbReference>
<dbReference type="AlphaFoldDB" id="G8LJG5"/>
<keyword evidence="8" id="KW-0249">Electron transport</keyword>
<gene>
    <name evidence="15" type="primary">yceJ</name>
    <name evidence="15" type="ORF">EcWSU1_01646</name>
</gene>
<evidence type="ECO:0000313" key="15">
    <source>
        <dbReference type="EMBL" id="AEW73085.1"/>
    </source>
</evidence>
<comment type="subcellular location">
    <subcellularLocation>
        <location evidence="2">Cell membrane</location>
        <topology evidence="2">Multi-pass membrane protein</topology>
    </subcellularLocation>
</comment>
<keyword evidence="10" id="KW-0408">Iron</keyword>
<dbReference type="GO" id="GO:0022904">
    <property type="term" value="P:respiratory electron transport chain"/>
    <property type="evidence" value="ECO:0007669"/>
    <property type="project" value="InterPro"/>
</dbReference>
<keyword evidence="9 13" id="KW-1133">Transmembrane helix</keyword>
<accession>G8LJG5</accession>
<keyword evidence="4" id="KW-1003">Cell membrane</keyword>
<comment type="cofactor">
    <cofactor evidence="1">
        <name>heme b</name>
        <dbReference type="ChEBI" id="CHEBI:60344"/>
    </cofactor>
</comment>
<keyword evidence="11 13" id="KW-0472">Membrane</keyword>
<reference evidence="15 16" key="1">
    <citation type="journal article" date="2011" name="Stand. Genomic Sci.">
        <title>Complete genome of the onion pathogen Enterobacter cloacae EcWSU1.</title>
        <authorList>
            <person name="Humann J.L."/>
            <person name="Wildung M."/>
            <person name="Cheng C.H."/>
            <person name="Lee T."/>
            <person name="Stewart J.E."/>
            <person name="Drew J.C."/>
            <person name="Triplett E.W."/>
            <person name="Main D."/>
            <person name="Schroeder B.K."/>
        </authorList>
    </citation>
    <scope>NUCLEOTIDE SEQUENCE [LARGE SCALE GENOMIC DNA]</scope>
    <source>
        <strain evidence="15 16">EcWSU1</strain>
    </source>
</reference>
<keyword evidence="5" id="KW-0349">Heme</keyword>
<keyword evidence="7" id="KW-0479">Metal-binding</keyword>
<comment type="similarity">
    <text evidence="12">Belongs to the cytochrome b561 family.</text>
</comment>
<dbReference type="PANTHER" id="PTHR30529:SF1">
    <property type="entry name" value="CYTOCHROME B561 HOMOLOG 2"/>
    <property type="match status" value="1"/>
</dbReference>
<evidence type="ECO:0000313" key="16">
    <source>
        <dbReference type="Proteomes" id="UP000007838"/>
    </source>
</evidence>
<evidence type="ECO:0000256" key="2">
    <source>
        <dbReference type="ARBA" id="ARBA00004651"/>
    </source>
</evidence>
<dbReference type="Gene3D" id="1.20.950.20">
    <property type="entry name" value="Transmembrane di-heme cytochromes, Chain C"/>
    <property type="match status" value="1"/>
</dbReference>
<name>G8LJG5_9ENTR</name>
<evidence type="ECO:0000256" key="3">
    <source>
        <dbReference type="ARBA" id="ARBA00022448"/>
    </source>
</evidence>
<organism evidence="15 16">
    <name type="scientific">Enterobacter ludwigii</name>
    <dbReference type="NCBI Taxonomy" id="299767"/>
    <lineage>
        <taxon>Bacteria</taxon>
        <taxon>Pseudomonadati</taxon>
        <taxon>Pseudomonadota</taxon>
        <taxon>Gammaproteobacteria</taxon>
        <taxon>Enterobacterales</taxon>
        <taxon>Enterobacteriaceae</taxon>
        <taxon>Enterobacter</taxon>
        <taxon>Enterobacter cloacae complex</taxon>
    </lineage>
</organism>
<dbReference type="SUPFAM" id="SSF81342">
    <property type="entry name" value="Transmembrane di-heme cytochromes"/>
    <property type="match status" value="1"/>
</dbReference>
<proteinExistence type="inferred from homology"/>
<dbReference type="EMBL" id="CP002886">
    <property type="protein sequence ID" value="AEW73085.1"/>
    <property type="molecule type" value="Genomic_DNA"/>
</dbReference>
<dbReference type="FunFam" id="1.20.950.20:FF:000005">
    <property type="entry name" value="Putative cytochrome b561"/>
    <property type="match status" value="1"/>
</dbReference>
<evidence type="ECO:0000256" key="5">
    <source>
        <dbReference type="ARBA" id="ARBA00022617"/>
    </source>
</evidence>
<dbReference type="GO" id="GO:0046872">
    <property type="term" value="F:metal ion binding"/>
    <property type="evidence" value="ECO:0007669"/>
    <property type="project" value="UniProtKB-KW"/>
</dbReference>
<dbReference type="eggNOG" id="COG3038">
    <property type="taxonomic scope" value="Bacteria"/>
</dbReference>
<evidence type="ECO:0000256" key="8">
    <source>
        <dbReference type="ARBA" id="ARBA00022982"/>
    </source>
</evidence>
<evidence type="ECO:0000256" key="1">
    <source>
        <dbReference type="ARBA" id="ARBA00001970"/>
    </source>
</evidence>
<dbReference type="KEGG" id="eec:EcWSU1_01646"/>
<dbReference type="InterPro" id="IPR011577">
    <property type="entry name" value="Cyt_b561_bac/Ni-Hgenase"/>
</dbReference>
<feature type="transmembrane region" description="Helical" evidence="13">
    <location>
        <begin position="21"/>
        <end position="42"/>
    </location>
</feature>
<dbReference type="Proteomes" id="UP000007838">
    <property type="component" value="Chromosome"/>
</dbReference>
<evidence type="ECO:0000256" key="6">
    <source>
        <dbReference type="ARBA" id="ARBA00022692"/>
    </source>
</evidence>
<feature type="transmembrane region" description="Helical" evidence="13">
    <location>
        <begin position="96"/>
        <end position="117"/>
    </location>
</feature>
<dbReference type="InterPro" id="IPR016174">
    <property type="entry name" value="Di-haem_cyt_TM"/>
</dbReference>
<evidence type="ECO:0000256" key="9">
    <source>
        <dbReference type="ARBA" id="ARBA00022989"/>
    </source>
</evidence>
<dbReference type="GO" id="GO:0005886">
    <property type="term" value="C:plasma membrane"/>
    <property type="evidence" value="ECO:0007669"/>
    <property type="project" value="UniProtKB-SubCell"/>
</dbReference>
<keyword evidence="6 13" id="KW-0812">Transmembrane</keyword>
<evidence type="ECO:0000256" key="4">
    <source>
        <dbReference type="ARBA" id="ARBA00022475"/>
    </source>
</evidence>
<feature type="transmembrane region" description="Helical" evidence="13">
    <location>
        <begin position="57"/>
        <end position="75"/>
    </location>
</feature>
<feature type="domain" description="Cytochrome b561 bacterial/Ni-hydrogenase" evidence="14">
    <location>
        <begin position="15"/>
        <end position="186"/>
    </location>
</feature>
<evidence type="ECO:0000256" key="11">
    <source>
        <dbReference type="ARBA" id="ARBA00023136"/>
    </source>
</evidence>
<keyword evidence="3" id="KW-0813">Transport</keyword>
<evidence type="ECO:0000256" key="12">
    <source>
        <dbReference type="ARBA" id="ARBA00037975"/>
    </source>
</evidence>
<dbReference type="HOGENOM" id="CLU_095321_4_1_6"/>
<feature type="transmembrane region" description="Helical" evidence="13">
    <location>
        <begin position="150"/>
        <end position="170"/>
    </location>
</feature>
<evidence type="ECO:0000256" key="13">
    <source>
        <dbReference type="SAM" id="Phobius"/>
    </source>
</evidence>
<dbReference type="InterPro" id="IPR052168">
    <property type="entry name" value="Cytochrome_b561_oxidase"/>
</dbReference>
<protein>
    <submittedName>
        <fullName evidence="15">Cytochrome b561-like protein 2</fullName>
    </submittedName>
</protein>
<dbReference type="PANTHER" id="PTHR30529">
    <property type="entry name" value="CYTOCHROME B561"/>
    <property type="match status" value="1"/>
</dbReference>
<evidence type="ECO:0000256" key="7">
    <source>
        <dbReference type="ARBA" id="ARBA00022723"/>
    </source>
</evidence>
<evidence type="ECO:0000256" key="10">
    <source>
        <dbReference type="ARBA" id="ARBA00023004"/>
    </source>
</evidence>
<dbReference type="Pfam" id="PF01292">
    <property type="entry name" value="Ni_hydr_CYTB"/>
    <property type="match status" value="1"/>
</dbReference>